<sequence length="163" mass="18165">MELQYTRFVDDVGCSNSSSGLACLQSADLTMIQEANVLSALPNVPSDPLPLWYFLPIIDGEMVQGQLHKLFDQGKTFKIPVLPGRAIYIRISAIFDVGFAGDSETTSYNGINANVLATVMDYWIRVMKVLDPNTLKRGHAPRWESWTPDLAQRLKIQTQSTAM</sequence>
<name>A0A9W6AKR9_ASPTU</name>
<organism evidence="1 2">
    <name type="scientific">Aspergillus tubingensis</name>
    <dbReference type="NCBI Taxonomy" id="5068"/>
    <lineage>
        <taxon>Eukaryota</taxon>
        <taxon>Fungi</taxon>
        <taxon>Dikarya</taxon>
        <taxon>Ascomycota</taxon>
        <taxon>Pezizomycotina</taxon>
        <taxon>Eurotiomycetes</taxon>
        <taxon>Eurotiomycetidae</taxon>
        <taxon>Eurotiales</taxon>
        <taxon>Aspergillaceae</taxon>
        <taxon>Aspergillus</taxon>
        <taxon>Aspergillus subgen. Circumdati</taxon>
    </lineage>
</organism>
<dbReference type="Proteomes" id="UP001144157">
    <property type="component" value="Unassembled WGS sequence"/>
</dbReference>
<dbReference type="AlphaFoldDB" id="A0A9W6AKR9"/>
<dbReference type="InterPro" id="IPR029058">
    <property type="entry name" value="AB_hydrolase_fold"/>
</dbReference>
<evidence type="ECO:0000313" key="1">
    <source>
        <dbReference type="EMBL" id="GLA82837.1"/>
    </source>
</evidence>
<dbReference type="PROSITE" id="PS51257">
    <property type="entry name" value="PROKAR_LIPOPROTEIN"/>
    <property type="match status" value="1"/>
</dbReference>
<dbReference type="EMBL" id="BRPE01000004">
    <property type="protein sequence ID" value="GLA82837.1"/>
    <property type="molecule type" value="Genomic_DNA"/>
</dbReference>
<accession>A0A9W6AKR9</accession>
<dbReference type="SUPFAM" id="SSF53474">
    <property type="entry name" value="alpha/beta-Hydrolases"/>
    <property type="match status" value="1"/>
</dbReference>
<reference evidence="1" key="1">
    <citation type="submission" date="2022-07" db="EMBL/GenBank/DDBJ databases">
        <title>Taxonomy of Aspergillus series Nigri: significant species reduction supported by multi-species coalescent approaches.</title>
        <authorList>
            <person name="Bian C."/>
            <person name="Kusuya Y."/>
            <person name="Sklenar F."/>
            <person name="D'hooge E."/>
            <person name="Yaguchi T."/>
            <person name="Takahashi H."/>
            <person name="Hubka V."/>
        </authorList>
    </citation>
    <scope>NUCLEOTIDE SEQUENCE</scope>
    <source>
        <strain evidence="1">IFM 56815</strain>
    </source>
</reference>
<dbReference type="Gene3D" id="3.40.50.1820">
    <property type="entry name" value="alpha/beta hydrolase"/>
    <property type="match status" value="1"/>
</dbReference>
<evidence type="ECO:0000313" key="2">
    <source>
        <dbReference type="Proteomes" id="UP001144157"/>
    </source>
</evidence>
<protein>
    <submittedName>
        <fullName evidence="1">Uncharacterized protein</fullName>
    </submittedName>
</protein>
<proteinExistence type="predicted"/>
<comment type="caution">
    <text evidence="1">The sequence shown here is derived from an EMBL/GenBank/DDBJ whole genome shotgun (WGS) entry which is preliminary data.</text>
</comment>
<gene>
    <name evidence="1" type="ORF">AtubIFM56815_007028</name>
</gene>